<feature type="region of interest" description="Disordered" evidence="1">
    <location>
        <begin position="22"/>
        <end position="45"/>
    </location>
</feature>
<proteinExistence type="predicted"/>
<sequence length="288" mass="32319">MIRQWTIVGLALSMLFVANGGARQQQPPDQDQDAQTATNSAGGDVTEDVLLVPGETLENSDQQTPIFRSGINYVRVDATVTDQEGNPVLDLAADDFEIYEDGVQQEIDSFQLVQVDQLPSLEGSPLVEVRRRRSDQERAASQADVRVFVIFLDDYHVRQGNSFRARQLLVEFLENSLIPTDLVGVMLPLMPLEGVRLTRNHQAVINAINSFEGVKYRYFVRNQFESAYNHYPTEIVERMRNDVSLSALKGLMIYLGSMREGRKSVLLVSEGYSNYVPPQMRAMNATTG</sequence>
<gene>
    <name evidence="2" type="ORF">METZ01_LOCUS206439</name>
</gene>
<feature type="non-terminal residue" evidence="2">
    <location>
        <position position="288"/>
    </location>
</feature>
<protein>
    <recommendedName>
        <fullName evidence="3">VWA domain-containing protein</fullName>
    </recommendedName>
</protein>
<accession>A0A382ET48</accession>
<evidence type="ECO:0008006" key="3">
    <source>
        <dbReference type="Google" id="ProtNLM"/>
    </source>
</evidence>
<evidence type="ECO:0000256" key="1">
    <source>
        <dbReference type="SAM" id="MobiDB-lite"/>
    </source>
</evidence>
<dbReference type="AlphaFoldDB" id="A0A382ET48"/>
<name>A0A382ET48_9ZZZZ</name>
<organism evidence="2">
    <name type="scientific">marine metagenome</name>
    <dbReference type="NCBI Taxonomy" id="408172"/>
    <lineage>
        <taxon>unclassified sequences</taxon>
        <taxon>metagenomes</taxon>
        <taxon>ecological metagenomes</taxon>
    </lineage>
</organism>
<feature type="compositionally biased region" description="Low complexity" evidence="1">
    <location>
        <begin position="24"/>
        <end position="38"/>
    </location>
</feature>
<dbReference type="InterPro" id="IPR017802">
    <property type="entry name" value="VWFA-rel_acidobac-type"/>
</dbReference>
<dbReference type="EMBL" id="UINC01046057">
    <property type="protein sequence ID" value="SVB53585.1"/>
    <property type="molecule type" value="Genomic_DNA"/>
</dbReference>
<dbReference type="NCBIfam" id="TIGR03436">
    <property type="entry name" value="acidobact_VWFA"/>
    <property type="match status" value="1"/>
</dbReference>
<reference evidence="2" key="1">
    <citation type="submission" date="2018-05" db="EMBL/GenBank/DDBJ databases">
        <authorList>
            <person name="Lanie J.A."/>
            <person name="Ng W.-L."/>
            <person name="Kazmierczak K.M."/>
            <person name="Andrzejewski T.M."/>
            <person name="Davidsen T.M."/>
            <person name="Wayne K.J."/>
            <person name="Tettelin H."/>
            <person name="Glass J.I."/>
            <person name="Rusch D."/>
            <person name="Podicherti R."/>
            <person name="Tsui H.-C.T."/>
            <person name="Winkler M.E."/>
        </authorList>
    </citation>
    <scope>NUCLEOTIDE SEQUENCE</scope>
</reference>
<evidence type="ECO:0000313" key="2">
    <source>
        <dbReference type="EMBL" id="SVB53585.1"/>
    </source>
</evidence>